<dbReference type="Proteomes" id="UP000694559">
    <property type="component" value="Unplaced"/>
</dbReference>
<dbReference type="Pfam" id="PF00078">
    <property type="entry name" value="RVT_1"/>
    <property type="match status" value="1"/>
</dbReference>
<dbReference type="AlphaFoldDB" id="A0A8C6XUJ4"/>
<dbReference type="InterPro" id="IPR043502">
    <property type="entry name" value="DNA/RNA_pol_sf"/>
</dbReference>
<proteinExistence type="predicted"/>
<evidence type="ECO:0000313" key="2">
    <source>
        <dbReference type="Ensembl" id="ENSNNAP00000018632.1"/>
    </source>
</evidence>
<dbReference type="PROSITE" id="PS50878">
    <property type="entry name" value="RT_POL"/>
    <property type="match status" value="1"/>
</dbReference>
<dbReference type="InterPro" id="IPR000477">
    <property type="entry name" value="RT_dom"/>
</dbReference>
<feature type="domain" description="Reverse transcriptase" evidence="1">
    <location>
        <begin position="254"/>
        <end position="516"/>
    </location>
</feature>
<dbReference type="PRINTS" id="PR01345">
    <property type="entry name" value="CERVTRCPTASE"/>
</dbReference>
<dbReference type="Ensembl" id="ENSNNAT00000019562.1">
    <property type="protein sequence ID" value="ENSNNAP00000018632.1"/>
    <property type="gene ID" value="ENSNNAG00000012492.1"/>
</dbReference>
<dbReference type="CDD" id="cd01650">
    <property type="entry name" value="RT_nLTR_like"/>
    <property type="match status" value="1"/>
</dbReference>
<evidence type="ECO:0000313" key="3">
    <source>
        <dbReference type="Proteomes" id="UP000694559"/>
    </source>
</evidence>
<reference evidence="2" key="2">
    <citation type="submission" date="2025-09" db="UniProtKB">
        <authorList>
            <consortium name="Ensembl"/>
        </authorList>
    </citation>
    <scope>IDENTIFICATION</scope>
</reference>
<dbReference type="PANTHER" id="PTHR33332">
    <property type="entry name" value="REVERSE TRANSCRIPTASE DOMAIN-CONTAINING PROTEIN"/>
    <property type="match status" value="1"/>
</dbReference>
<keyword evidence="3" id="KW-1185">Reference proteome</keyword>
<reference evidence="2" key="1">
    <citation type="submission" date="2025-08" db="UniProtKB">
        <authorList>
            <consortium name="Ensembl"/>
        </authorList>
    </citation>
    <scope>IDENTIFICATION</scope>
</reference>
<accession>A0A8C6XUJ4</accession>
<name>A0A8C6XUJ4_NAJNA</name>
<organism evidence="2 3">
    <name type="scientific">Naja naja</name>
    <name type="common">Indian cobra</name>
    <dbReference type="NCBI Taxonomy" id="35670"/>
    <lineage>
        <taxon>Eukaryota</taxon>
        <taxon>Metazoa</taxon>
        <taxon>Chordata</taxon>
        <taxon>Craniata</taxon>
        <taxon>Vertebrata</taxon>
        <taxon>Euteleostomi</taxon>
        <taxon>Lepidosauria</taxon>
        <taxon>Squamata</taxon>
        <taxon>Bifurcata</taxon>
        <taxon>Unidentata</taxon>
        <taxon>Episquamata</taxon>
        <taxon>Toxicofera</taxon>
        <taxon>Serpentes</taxon>
        <taxon>Colubroidea</taxon>
        <taxon>Elapidae</taxon>
        <taxon>Elapinae</taxon>
        <taxon>Naja</taxon>
    </lineage>
</organism>
<dbReference type="OMA" id="HIWPWNT"/>
<dbReference type="OrthoDB" id="416454at2759"/>
<sequence length="712" mass="81908">MIDFCLNIGPHKNHHNDDYNFKKGNYDLINNDLSSLDWQFLFTGCNTVEDHYNIFLHEVKRVIKLYVPITTPKTRKNRLPIIIRKLQSKKRSLWRKNKSGHVANFKSQYKNLCHQIKTECTNYHIKQEENLLCTNSTCTFYNFVNNKLKDSRSIPPLKGPNGKDCNNDTIKANLFNTFFGSVFVNSNGSCPVFPSRSTDNYNDLIHIHFTEDNVEKAIHNLKPSLSIGPDRICAYFLKKLSTAIAKPLSIIFDKSFRTSSLPNLWSQATVIPIFKKGDPSLVENCRPISLCCVTCKVMELIINQSIILHLETNNLLSNKQYGFRKKLSCNLQLLHCKNTWTTQLDQGKAIDAIYTDFCKAFDSVVHNKLLLKLKSYGNSGHLRNWIEAFLSNRQQMVKIGSVLSNSVPVNSGVPQGSVLGPTLFILYINDLCDHIKSNCVLFADDVKLFNTTENTATFQKDLSYVSEWSNKCQLQISTNKRSVLHIGKKNQKIKHKLNSQDLVDDPNSVKDLGVLISNDLSARAHCNYIAKKALRVVNLILHSFFSGNITLLTRAYKTFARPILEYSSSVWNPHYIFDINTVEKVQKYFTRRVLHSSTHSRIPYATRLEILDLENLELRRLPSDLNIVYKIIHCNVIPVNEHFSFNYNNRRAYNRYKLKVNCTKLDYRKYDFSNRVVNVWNTLPDSVVSSPNPKNFNLRLSTIDLTPFLRGL</sequence>
<protein>
    <recommendedName>
        <fullName evidence="1">Reverse transcriptase domain-containing protein</fullName>
    </recommendedName>
</protein>
<dbReference type="GeneTree" id="ENSGT01150000286902"/>
<dbReference type="SUPFAM" id="SSF56672">
    <property type="entry name" value="DNA/RNA polymerases"/>
    <property type="match status" value="1"/>
</dbReference>
<evidence type="ECO:0000259" key="1">
    <source>
        <dbReference type="PROSITE" id="PS50878"/>
    </source>
</evidence>